<dbReference type="EMBL" id="JAYDCJ010000003">
    <property type="protein sequence ID" value="MEA1080371.1"/>
    <property type="molecule type" value="Genomic_DNA"/>
</dbReference>
<evidence type="ECO:0000256" key="2">
    <source>
        <dbReference type="SAM" id="SignalP"/>
    </source>
</evidence>
<sequence length="272" mass="29882">MNRLALALCVPLLGSGLLQAASQVHDAAPMMAPAQKPLTDDDLQDDRTAPQRQESADSIIQRFRAAYGNDTPRVAVFWNRAFDDQVSDWSSNTRGVVSARGSLTGEVPEGKVNLQGQGQVAAQGEYRSSRRYRPAGPAFELQGGLVSQLNDAGVTVVDRDAIMRITDNALETGDFARLSPDQRRLEMRALGEHADMLLVFRTLARDRFEIEVLDVRDGAIRVMLSSNGVPPEKAKARQWKATDHGFQKVEQTVTLDEIGQELALQTLSKLGR</sequence>
<feature type="chain" id="PRO_5046198784" description="Outer membrane lipoprotein-sorting protein" evidence="2">
    <location>
        <begin position="21"/>
        <end position="272"/>
    </location>
</feature>
<accession>A0ABU5NX42</accession>
<name>A0ABU5NX42_9GAMM</name>
<evidence type="ECO:0000313" key="3">
    <source>
        <dbReference type="EMBL" id="MEA1080371.1"/>
    </source>
</evidence>
<gene>
    <name evidence="3" type="ORF">U5822_06800</name>
</gene>
<reference evidence="3 4" key="1">
    <citation type="submission" date="2023-12" db="EMBL/GenBank/DDBJ databases">
        <title>Marinobacter qingdaonensis sp. nov., isolated from the intertidal sediment of Qingdao, PR China.</title>
        <authorList>
            <person name="Li Y."/>
        </authorList>
    </citation>
    <scope>NUCLEOTIDE SEQUENCE [LARGE SCALE GENOMIC DNA]</scope>
    <source>
        <strain evidence="3 4">ASW11-75</strain>
    </source>
</reference>
<proteinExistence type="predicted"/>
<protein>
    <recommendedName>
        <fullName evidence="5">Outer membrane lipoprotein-sorting protein</fullName>
    </recommendedName>
</protein>
<dbReference type="Proteomes" id="UP001305746">
    <property type="component" value="Unassembled WGS sequence"/>
</dbReference>
<comment type="caution">
    <text evidence="3">The sequence shown here is derived from an EMBL/GenBank/DDBJ whole genome shotgun (WGS) entry which is preliminary data.</text>
</comment>
<dbReference type="RefSeq" id="WP_322854876.1">
    <property type="nucleotide sequence ID" value="NZ_JAYDCJ010000003.1"/>
</dbReference>
<evidence type="ECO:0000313" key="4">
    <source>
        <dbReference type="Proteomes" id="UP001305746"/>
    </source>
</evidence>
<feature type="region of interest" description="Disordered" evidence="1">
    <location>
        <begin position="34"/>
        <end position="56"/>
    </location>
</feature>
<evidence type="ECO:0008006" key="5">
    <source>
        <dbReference type="Google" id="ProtNLM"/>
    </source>
</evidence>
<keyword evidence="4" id="KW-1185">Reference proteome</keyword>
<feature type="signal peptide" evidence="2">
    <location>
        <begin position="1"/>
        <end position="20"/>
    </location>
</feature>
<evidence type="ECO:0000256" key="1">
    <source>
        <dbReference type="SAM" id="MobiDB-lite"/>
    </source>
</evidence>
<organism evidence="3 4">
    <name type="scientific">Marinobacter qingdaonensis</name>
    <dbReference type="NCBI Taxonomy" id="3108486"/>
    <lineage>
        <taxon>Bacteria</taxon>
        <taxon>Pseudomonadati</taxon>
        <taxon>Pseudomonadota</taxon>
        <taxon>Gammaproteobacteria</taxon>
        <taxon>Pseudomonadales</taxon>
        <taxon>Marinobacteraceae</taxon>
        <taxon>Marinobacter</taxon>
    </lineage>
</organism>
<keyword evidence="2" id="KW-0732">Signal</keyword>